<evidence type="ECO:0000313" key="2">
    <source>
        <dbReference type="EMBL" id="OQE07670.1"/>
    </source>
</evidence>
<dbReference type="AlphaFoldDB" id="A0A1V6S1S1"/>
<sequence>MAGERIKRQATSTADWGIKALISFYTLQSQLSMEIFYLGATKTLIKADGLIYELQRDNTATFYFLEGDIDSDPGPSIAGYYEGPYYSYYRFSRTFPLEDSDDSDMLEAHEHLNETIALEGPFDSVLGFSHSGT</sequence>
<name>A0A1V6S1S1_9EURO</name>
<proteinExistence type="predicted"/>
<protein>
    <recommendedName>
        <fullName evidence="1">Serine hydrolase domain-containing protein</fullName>
    </recommendedName>
</protein>
<feature type="domain" description="Serine hydrolase" evidence="1">
    <location>
        <begin position="58"/>
        <end position="130"/>
    </location>
</feature>
<dbReference type="EMBL" id="MDYP01000012">
    <property type="protein sequence ID" value="OQE07670.1"/>
    <property type="molecule type" value="Genomic_DNA"/>
</dbReference>
<evidence type="ECO:0000313" key="3">
    <source>
        <dbReference type="Proteomes" id="UP000191518"/>
    </source>
</evidence>
<keyword evidence="3" id="KW-1185">Reference proteome</keyword>
<dbReference type="GO" id="GO:0072330">
    <property type="term" value="P:monocarboxylic acid biosynthetic process"/>
    <property type="evidence" value="ECO:0007669"/>
    <property type="project" value="UniProtKB-ARBA"/>
</dbReference>
<gene>
    <name evidence="2" type="ORF">PENVUL_c012G01934</name>
</gene>
<dbReference type="STRING" id="29845.A0A1V6S1S1"/>
<comment type="caution">
    <text evidence="2">The sequence shown here is derived from an EMBL/GenBank/DDBJ whole genome shotgun (WGS) entry which is preliminary data.</text>
</comment>
<organism evidence="2 3">
    <name type="scientific">Penicillium vulpinum</name>
    <dbReference type="NCBI Taxonomy" id="29845"/>
    <lineage>
        <taxon>Eukaryota</taxon>
        <taxon>Fungi</taxon>
        <taxon>Dikarya</taxon>
        <taxon>Ascomycota</taxon>
        <taxon>Pezizomycotina</taxon>
        <taxon>Eurotiomycetes</taxon>
        <taxon>Eurotiomycetidae</taxon>
        <taxon>Eurotiales</taxon>
        <taxon>Aspergillaceae</taxon>
        <taxon>Penicillium</taxon>
    </lineage>
</organism>
<dbReference type="InterPro" id="IPR029058">
    <property type="entry name" value="AB_hydrolase_fold"/>
</dbReference>
<accession>A0A1V6S1S1</accession>
<evidence type="ECO:0000259" key="1">
    <source>
        <dbReference type="Pfam" id="PF03959"/>
    </source>
</evidence>
<dbReference type="Pfam" id="PF03959">
    <property type="entry name" value="FSH1"/>
    <property type="match status" value="1"/>
</dbReference>
<reference evidence="3" key="1">
    <citation type="journal article" date="2017" name="Nat. Microbiol.">
        <title>Global analysis of biosynthetic gene clusters reveals vast potential of secondary metabolite production in Penicillium species.</title>
        <authorList>
            <person name="Nielsen J.C."/>
            <person name="Grijseels S."/>
            <person name="Prigent S."/>
            <person name="Ji B."/>
            <person name="Dainat J."/>
            <person name="Nielsen K.F."/>
            <person name="Frisvad J.C."/>
            <person name="Workman M."/>
            <person name="Nielsen J."/>
        </authorList>
    </citation>
    <scope>NUCLEOTIDE SEQUENCE [LARGE SCALE GENOMIC DNA]</scope>
    <source>
        <strain evidence="3">IBT 29486</strain>
    </source>
</reference>
<dbReference type="GO" id="GO:0017000">
    <property type="term" value="P:antibiotic biosynthetic process"/>
    <property type="evidence" value="ECO:0007669"/>
    <property type="project" value="UniProtKB-ARBA"/>
</dbReference>
<dbReference type="InterPro" id="IPR005645">
    <property type="entry name" value="FSH-like_dom"/>
</dbReference>
<dbReference type="Proteomes" id="UP000191518">
    <property type="component" value="Unassembled WGS sequence"/>
</dbReference>
<dbReference type="Gene3D" id="3.40.50.1820">
    <property type="entry name" value="alpha/beta hydrolase"/>
    <property type="match status" value="1"/>
</dbReference>